<dbReference type="SUPFAM" id="SSF56801">
    <property type="entry name" value="Acetyl-CoA synthetase-like"/>
    <property type="match status" value="1"/>
</dbReference>
<dbReference type="PANTHER" id="PTHR43201">
    <property type="entry name" value="ACYL-COA SYNTHETASE"/>
    <property type="match status" value="1"/>
</dbReference>
<evidence type="ECO:0000256" key="2">
    <source>
        <dbReference type="ARBA" id="ARBA00022598"/>
    </source>
</evidence>
<dbReference type="GO" id="GO:0006631">
    <property type="term" value="P:fatty acid metabolic process"/>
    <property type="evidence" value="ECO:0007669"/>
    <property type="project" value="TreeGrafter"/>
</dbReference>
<dbReference type="InterPro" id="IPR042099">
    <property type="entry name" value="ANL_N_sf"/>
</dbReference>
<comment type="caution">
    <text evidence="5">The sequence shown here is derived from an EMBL/GenBank/DDBJ whole genome shotgun (WGS) entry which is preliminary data.</text>
</comment>
<dbReference type="PANTHER" id="PTHR43201:SF5">
    <property type="entry name" value="MEDIUM-CHAIN ACYL-COA LIGASE ACSF2, MITOCHONDRIAL"/>
    <property type="match status" value="1"/>
</dbReference>
<sequence length="495" mass="53046">MKSFLHHFMERQVADRPNAPALSDPTGAGWNWAGLDAAVRVIGKLLDDAGVRQGDRVMIIAENCASAVAVIYACSRRGAAVIPVNARQTSAEIDRVILHAKPAVIFATTPVSPDAGAHAARLGAITVTGMFGSIDMLIRNSDPEGDGDVVAILYTTGTTGDPKGVMLTHDNLRYAGRQSAELRGMTAEDQIYGVLPMTHVFGLASIISAAAYAGAAIRFEPRFSAARLLAALQDGVTLFSGVPQMHAHLMQYAHEKGFDRLQGSALRYVSSGAAPLDPMWKRKAENFYGVALQNGYGMTETSAGTCITNNKIGDPDTSVGRPLPGVELRIDQEVEGASDGSGEILTRGPHVMKGYFRNPEETSRVLDAEGWMHTGDLGKIDAEGRLHVLGRSKELIIRGGFNIYPPEVEAALNEHPGVIQSAVIGRRISGDEEVLAFCQVPTGSTLTPDVLRDFAAERLARYKLPARIVIATTLPVAPTGKILKHKLLNAFEHEL</sequence>
<dbReference type="InterPro" id="IPR020845">
    <property type="entry name" value="AMP-binding_CS"/>
</dbReference>
<dbReference type="InterPro" id="IPR025110">
    <property type="entry name" value="AMP-bd_C"/>
</dbReference>
<reference evidence="5" key="1">
    <citation type="journal article" date="2021" name="Environ. Microbiol.">
        <title>Cryptic niche differentiation of novel sediment ecotypes of Rugeria pomeroyi correlates with nitrate respiration.</title>
        <authorList>
            <person name="Lin X."/>
            <person name="McNichol J."/>
            <person name="Chu X."/>
            <person name="Qian Y."/>
            <person name="Luo H."/>
        </authorList>
    </citation>
    <scope>NUCLEOTIDE SEQUENCE</scope>
    <source>
        <strain evidence="5">SZCCDBB064</strain>
    </source>
</reference>
<feature type="domain" description="AMP-binding enzyme C-terminal" evidence="4">
    <location>
        <begin position="407"/>
        <end position="481"/>
    </location>
</feature>
<evidence type="ECO:0000256" key="1">
    <source>
        <dbReference type="ARBA" id="ARBA00006432"/>
    </source>
</evidence>
<dbReference type="InterPro" id="IPR000873">
    <property type="entry name" value="AMP-dep_synth/lig_dom"/>
</dbReference>
<dbReference type="Proteomes" id="UP000813672">
    <property type="component" value="Unassembled WGS sequence"/>
</dbReference>
<protein>
    <submittedName>
        <fullName evidence="5">Acyl--CoA ligase</fullName>
    </submittedName>
</protein>
<gene>
    <name evidence="5" type="ORF">KBY27_10640</name>
</gene>
<organism evidence="5 6">
    <name type="scientific">Ruegeria pomeroyi</name>
    <dbReference type="NCBI Taxonomy" id="89184"/>
    <lineage>
        <taxon>Bacteria</taxon>
        <taxon>Pseudomonadati</taxon>
        <taxon>Pseudomonadota</taxon>
        <taxon>Alphaproteobacteria</taxon>
        <taxon>Rhodobacterales</taxon>
        <taxon>Roseobacteraceae</taxon>
        <taxon>Ruegeria</taxon>
    </lineage>
</organism>
<evidence type="ECO:0000313" key="6">
    <source>
        <dbReference type="Proteomes" id="UP000813672"/>
    </source>
</evidence>
<dbReference type="Pfam" id="PF13193">
    <property type="entry name" value="AMP-binding_C"/>
    <property type="match status" value="1"/>
</dbReference>
<evidence type="ECO:0000259" key="4">
    <source>
        <dbReference type="Pfam" id="PF13193"/>
    </source>
</evidence>
<dbReference type="Gene3D" id="3.40.50.12780">
    <property type="entry name" value="N-terminal domain of ligase-like"/>
    <property type="match status" value="1"/>
</dbReference>
<proteinExistence type="inferred from homology"/>
<dbReference type="PROSITE" id="PS00455">
    <property type="entry name" value="AMP_BINDING"/>
    <property type="match status" value="1"/>
</dbReference>
<dbReference type="InterPro" id="IPR045851">
    <property type="entry name" value="AMP-bd_C_sf"/>
</dbReference>
<accession>A0A9Q3ZMC0</accession>
<dbReference type="AlphaFoldDB" id="A0A9Q3ZMC0"/>
<comment type="similarity">
    <text evidence="1">Belongs to the ATP-dependent AMP-binding enzyme family.</text>
</comment>
<keyword evidence="2 5" id="KW-0436">Ligase</keyword>
<dbReference type="GO" id="GO:0031956">
    <property type="term" value="F:medium-chain fatty acid-CoA ligase activity"/>
    <property type="evidence" value="ECO:0007669"/>
    <property type="project" value="TreeGrafter"/>
</dbReference>
<dbReference type="EMBL" id="JAGQAF010000005">
    <property type="protein sequence ID" value="MCE8537915.1"/>
    <property type="molecule type" value="Genomic_DNA"/>
</dbReference>
<evidence type="ECO:0000313" key="5">
    <source>
        <dbReference type="EMBL" id="MCE8537915.1"/>
    </source>
</evidence>
<dbReference type="Pfam" id="PF00501">
    <property type="entry name" value="AMP-binding"/>
    <property type="match status" value="1"/>
</dbReference>
<feature type="domain" description="AMP-dependent synthetase/ligase" evidence="3">
    <location>
        <begin position="10"/>
        <end position="356"/>
    </location>
</feature>
<evidence type="ECO:0000259" key="3">
    <source>
        <dbReference type="Pfam" id="PF00501"/>
    </source>
</evidence>
<name>A0A9Q3ZMC0_9RHOB</name>
<dbReference type="RefSeq" id="WP_234219767.1">
    <property type="nucleotide sequence ID" value="NZ_JAGQAF010000005.1"/>
</dbReference>
<dbReference type="Gene3D" id="3.30.300.30">
    <property type="match status" value="1"/>
</dbReference>